<protein>
    <submittedName>
        <fullName evidence="6">Beta-carotene hydroxylase</fullName>
    </submittedName>
</protein>
<gene>
    <name evidence="6" type="ORF">DX908_00740</name>
</gene>
<keyword evidence="4" id="KW-0812">Transmembrane</keyword>
<accession>A0A371RER7</accession>
<dbReference type="GO" id="GO:0010291">
    <property type="term" value="F:beta-carotene 3-hydroxylase activity"/>
    <property type="evidence" value="ECO:0007669"/>
    <property type="project" value="TreeGrafter"/>
</dbReference>
<evidence type="ECO:0000256" key="3">
    <source>
        <dbReference type="ARBA" id="ARBA00023002"/>
    </source>
</evidence>
<dbReference type="OrthoDB" id="5243888at2"/>
<feature type="transmembrane region" description="Helical" evidence="4">
    <location>
        <begin position="6"/>
        <end position="26"/>
    </location>
</feature>
<feature type="domain" description="Fatty acid hydroxylase" evidence="5">
    <location>
        <begin position="15"/>
        <end position="141"/>
    </location>
</feature>
<evidence type="ECO:0000313" key="7">
    <source>
        <dbReference type="Proteomes" id="UP000264589"/>
    </source>
</evidence>
<evidence type="ECO:0000259" key="5">
    <source>
        <dbReference type="Pfam" id="PF04116"/>
    </source>
</evidence>
<keyword evidence="7" id="KW-1185">Reference proteome</keyword>
<dbReference type="PANTHER" id="PTHR31899:SF9">
    <property type="entry name" value="BETA-CAROTENE 3-HYDROXYLASE 1, CHLOROPLASTIC"/>
    <property type="match status" value="1"/>
</dbReference>
<keyword evidence="2" id="KW-0125">Carotenoid biosynthesis</keyword>
<dbReference type="AlphaFoldDB" id="A0A371RER7"/>
<dbReference type="InParanoid" id="A0A371RER7"/>
<dbReference type="Proteomes" id="UP000264589">
    <property type="component" value="Unassembled WGS sequence"/>
</dbReference>
<dbReference type="PANTHER" id="PTHR31899">
    <property type="entry name" value="BETA-CAROTENE 3-HYDROXYLASE 1, CHLOROPLASTIC"/>
    <property type="match status" value="1"/>
</dbReference>
<organism evidence="6 7">
    <name type="scientific">Parvularcula marina</name>
    <dbReference type="NCBI Taxonomy" id="2292771"/>
    <lineage>
        <taxon>Bacteria</taxon>
        <taxon>Pseudomonadati</taxon>
        <taxon>Pseudomonadota</taxon>
        <taxon>Alphaproteobacteria</taxon>
        <taxon>Parvularculales</taxon>
        <taxon>Parvularculaceae</taxon>
        <taxon>Parvularcula</taxon>
    </lineage>
</organism>
<name>A0A371RER7_9PROT</name>
<evidence type="ECO:0000256" key="4">
    <source>
        <dbReference type="SAM" id="Phobius"/>
    </source>
</evidence>
<comment type="caution">
    <text evidence="6">The sequence shown here is derived from an EMBL/GenBank/DDBJ whole genome shotgun (WGS) entry which is preliminary data.</text>
</comment>
<reference evidence="6 7" key="1">
    <citation type="submission" date="2018-08" db="EMBL/GenBank/DDBJ databases">
        <title>Parvularcula sp. SM1705, isolated from surface water of the South Sea China.</title>
        <authorList>
            <person name="Sun L."/>
        </authorList>
    </citation>
    <scope>NUCLEOTIDE SEQUENCE [LARGE SCALE GENOMIC DNA]</scope>
    <source>
        <strain evidence="6 7">SM1705</strain>
    </source>
</reference>
<keyword evidence="4" id="KW-0472">Membrane</keyword>
<sequence>MELVLWHKIALTLGTAIGMEGVAWWAHKYVMHGWGWAWHKDHHEPHDNLFEKNDLYAVVFSILSMTLFLIGTFWVTPLFYVALGILIYGIVYTVFHDGLIHQRYPWKPVPKKGYFKRVVQAHKVHHAMINKDDCVSFGFVFALDPQKLHKKLMAMKAERQPSDAAPAE</sequence>
<dbReference type="GO" id="GO:0016123">
    <property type="term" value="P:xanthophyll biosynthetic process"/>
    <property type="evidence" value="ECO:0007669"/>
    <property type="project" value="TreeGrafter"/>
</dbReference>
<evidence type="ECO:0000313" key="6">
    <source>
        <dbReference type="EMBL" id="RFB03938.1"/>
    </source>
</evidence>
<dbReference type="Pfam" id="PF04116">
    <property type="entry name" value="FA_hydroxylase"/>
    <property type="match status" value="1"/>
</dbReference>
<dbReference type="EMBL" id="QUQO01000001">
    <property type="protein sequence ID" value="RFB03938.1"/>
    <property type="molecule type" value="Genomic_DNA"/>
</dbReference>
<dbReference type="InterPro" id="IPR006694">
    <property type="entry name" value="Fatty_acid_hydroxylase"/>
</dbReference>
<dbReference type="GO" id="GO:0016119">
    <property type="term" value="P:carotene metabolic process"/>
    <property type="evidence" value="ECO:0007669"/>
    <property type="project" value="TreeGrafter"/>
</dbReference>
<evidence type="ECO:0000256" key="1">
    <source>
        <dbReference type="ARBA" id="ARBA00009324"/>
    </source>
</evidence>
<dbReference type="GO" id="GO:0005506">
    <property type="term" value="F:iron ion binding"/>
    <property type="evidence" value="ECO:0007669"/>
    <property type="project" value="InterPro"/>
</dbReference>
<dbReference type="RefSeq" id="WP_116390566.1">
    <property type="nucleotide sequence ID" value="NZ_QUQO01000001.1"/>
</dbReference>
<dbReference type="InterPro" id="IPR045019">
    <property type="entry name" value="BETA-OHASE-like"/>
</dbReference>
<keyword evidence="3" id="KW-0560">Oxidoreductase</keyword>
<keyword evidence="4" id="KW-1133">Transmembrane helix</keyword>
<comment type="similarity">
    <text evidence="1">Belongs to the sterol desaturase family.</text>
</comment>
<proteinExistence type="inferred from homology"/>
<feature type="transmembrane region" description="Helical" evidence="4">
    <location>
        <begin position="80"/>
        <end position="100"/>
    </location>
</feature>
<evidence type="ECO:0000256" key="2">
    <source>
        <dbReference type="ARBA" id="ARBA00022746"/>
    </source>
</evidence>